<reference evidence="2 3" key="1">
    <citation type="submission" date="2020-08" db="EMBL/GenBank/DDBJ databases">
        <title>Genomic Encyclopedia of Type Strains, Phase IV (KMG-IV): sequencing the most valuable type-strain genomes for metagenomic binning, comparative biology and taxonomic classification.</title>
        <authorList>
            <person name="Goeker M."/>
        </authorList>
    </citation>
    <scope>NUCLEOTIDE SEQUENCE [LARGE SCALE GENOMIC DNA]</scope>
    <source>
        <strain evidence="2 3">DSM 25799</strain>
    </source>
</reference>
<dbReference type="AlphaFoldDB" id="A0A7W8CW35"/>
<organism evidence="2 3">
    <name type="scientific">Catenisphaera adipataccumulans</name>
    <dbReference type="NCBI Taxonomy" id="700500"/>
    <lineage>
        <taxon>Bacteria</taxon>
        <taxon>Bacillati</taxon>
        <taxon>Bacillota</taxon>
        <taxon>Erysipelotrichia</taxon>
        <taxon>Erysipelotrichales</taxon>
        <taxon>Erysipelotrichaceae</taxon>
        <taxon>Catenisphaera</taxon>
    </lineage>
</organism>
<dbReference type="EMBL" id="JACHHK010000002">
    <property type="protein sequence ID" value="MBB5182682.1"/>
    <property type="molecule type" value="Genomic_DNA"/>
</dbReference>
<comment type="caution">
    <text evidence="2">The sequence shown here is derived from an EMBL/GenBank/DDBJ whole genome shotgun (WGS) entry which is preliminary data.</text>
</comment>
<dbReference type="RefSeq" id="WP_221247970.1">
    <property type="nucleotide sequence ID" value="NZ_JACHHK010000002.1"/>
</dbReference>
<protein>
    <recommendedName>
        <fullName evidence="1">DUF4007 domain-containing protein</fullName>
    </recommendedName>
</protein>
<evidence type="ECO:0000259" key="1">
    <source>
        <dbReference type="Pfam" id="PF13182"/>
    </source>
</evidence>
<keyword evidence="3" id="KW-1185">Reference proteome</keyword>
<dbReference type="InterPro" id="IPR025248">
    <property type="entry name" value="DUF4007"/>
</dbReference>
<evidence type="ECO:0000313" key="3">
    <source>
        <dbReference type="Proteomes" id="UP000539953"/>
    </source>
</evidence>
<feature type="domain" description="DUF4007" evidence="1">
    <location>
        <begin position="5"/>
        <end position="291"/>
    </location>
</feature>
<dbReference type="Proteomes" id="UP000539953">
    <property type="component" value="Unassembled WGS sequence"/>
</dbReference>
<proteinExistence type="predicted"/>
<evidence type="ECO:0000313" key="2">
    <source>
        <dbReference type="EMBL" id="MBB5182682.1"/>
    </source>
</evidence>
<sequence length="299" mass="34729">MAMKFRAHETFFIRKGWLSKGMRYVSQKPDVFIDKNENPMDVLGIGTNMVKSLRYWLQAVGLTTEASKGRRVQTLTDFGQIVYHHDPYTEELGTLYLMQYKLVSNEKMAPSWYYFFNIFSMQEFVKDDFVEQIQNALKMQDMSVAVRSLEDDFTCIVNTYVPKYKSHPSKNSPENNITCPFGDLGLVDILNKKRKNVSYRKAIPSVKSFNPWVVMAVISEQAKEKKEIRLNELLTSPCNIGKVFNLDSISMLELLHEVEKLGEIKIIRTAGLDVIRINHDRTFEECVENYYDDIEGRNL</sequence>
<name>A0A7W8CW35_9FIRM</name>
<accession>A0A7W8CW35</accession>
<gene>
    <name evidence="2" type="ORF">HNQ47_000701</name>
</gene>
<dbReference type="Pfam" id="PF13182">
    <property type="entry name" value="DUF4007"/>
    <property type="match status" value="1"/>
</dbReference>